<gene>
    <name evidence="5" type="ORF">BL253_13490</name>
</gene>
<dbReference type="STRING" id="1834516.BL253_13490"/>
<keyword evidence="2 5" id="KW-0808">Transferase</keyword>
<dbReference type="CDD" id="cd02440">
    <property type="entry name" value="AdoMet_MTases"/>
    <property type="match status" value="1"/>
</dbReference>
<protein>
    <submittedName>
        <fullName evidence="5">SAM-dependent methyltransferase</fullName>
    </submittedName>
</protein>
<dbReference type="SUPFAM" id="SSF53335">
    <property type="entry name" value="S-adenosyl-L-methionine-dependent methyltransferases"/>
    <property type="match status" value="1"/>
</dbReference>
<dbReference type="Pfam" id="PF08241">
    <property type="entry name" value="Methyltransf_11"/>
    <property type="match status" value="1"/>
</dbReference>
<sequence>MTAARPPVPSSDPRHAAVWRALADVLAVSGPVGEGLTVVDAGGGSGGFAVPLAQRGHRVTVVDPSQDALAALARRATDAGVADRVTGRQGDLAELASAAGPAVAAAGGADLLLCHAVLDQVEAPEQALAAAVRVLRPGGWLSLLVAGRPGAVLARALAGRFGEAARILTDPMGEPGPGEPTRRFDTAEAMSLVRAAGAEVVAVHGVRVFADLAAPPPPARGEGEREPPAAWADQLADLEAAVSARSPYRDLAAQLHVLARRAPAAP</sequence>
<evidence type="ECO:0000256" key="3">
    <source>
        <dbReference type="ARBA" id="ARBA00022691"/>
    </source>
</evidence>
<keyword evidence="3" id="KW-0949">S-adenosyl-L-methionine</keyword>
<dbReference type="InterPro" id="IPR013216">
    <property type="entry name" value="Methyltransf_11"/>
</dbReference>
<keyword evidence="6" id="KW-1185">Reference proteome</keyword>
<keyword evidence="1 5" id="KW-0489">Methyltransferase</keyword>
<evidence type="ECO:0000256" key="1">
    <source>
        <dbReference type="ARBA" id="ARBA00022603"/>
    </source>
</evidence>
<evidence type="ECO:0000256" key="2">
    <source>
        <dbReference type="ARBA" id="ARBA00022679"/>
    </source>
</evidence>
<dbReference type="PANTHER" id="PTHR43464:SF19">
    <property type="entry name" value="UBIQUINONE BIOSYNTHESIS O-METHYLTRANSFERASE, MITOCHONDRIAL"/>
    <property type="match status" value="1"/>
</dbReference>
<evidence type="ECO:0000313" key="6">
    <source>
        <dbReference type="Proteomes" id="UP000188929"/>
    </source>
</evidence>
<dbReference type="RefSeq" id="WP_076816961.1">
    <property type="nucleotide sequence ID" value="NZ_MOMC01000025.1"/>
</dbReference>
<dbReference type="PANTHER" id="PTHR43464">
    <property type="entry name" value="METHYLTRANSFERASE"/>
    <property type="match status" value="1"/>
</dbReference>
<dbReference type="GO" id="GO:0032259">
    <property type="term" value="P:methylation"/>
    <property type="evidence" value="ECO:0007669"/>
    <property type="project" value="UniProtKB-KW"/>
</dbReference>
<evidence type="ECO:0000313" key="5">
    <source>
        <dbReference type="EMBL" id="ONH30498.1"/>
    </source>
</evidence>
<feature type="domain" description="Methyltransferase type 11" evidence="4">
    <location>
        <begin position="39"/>
        <end position="142"/>
    </location>
</feature>
<dbReference type="GO" id="GO:0008757">
    <property type="term" value="F:S-adenosylmethionine-dependent methyltransferase activity"/>
    <property type="evidence" value="ECO:0007669"/>
    <property type="project" value="InterPro"/>
</dbReference>
<accession>A0A1V2IBA8</accession>
<dbReference type="OrthoDB" id="3366024at2"/>
<organism evidence="5 6">
    <name type="scientific">Pseudofrankia asymbiotica</name>
    <dbReference type="NCBI Taxonomy" id="1834516"/>
    <lineage>
        <taxon>Bacteria</taxon>
        <taxon>Bacillati</taxon>
        <taxon>Actinomycetota</taxon>
        <taxon>Actinomycetes</taxon>
        <taxon>Frankiales</taxon>
        <taxon>Frankiaceae</taxon>
        <taxon>Pseudofrankia</taxon>
    </lineage>
</organism>
<reference evidence="6" key="1">
    <citation type="submission" date="2016-10" db="EMBL/GenBank/DDBJ databases">
        <title>Frankia sp. NRRL B-16386 Genome sequencing.</title>
        <authorList>
            <person name="Ghodhbane-Gtari F."/>
            <person name="Swanson E."/>
            <person name="Gueddou A."/>
            <person name="Hezbri K."/>
            <person name="Ktari K."/>
            <person name="Nouioui I."/>
            <person name="Morris K."/>
            <person name="Simpson S."/>
            <person name="Abebe-Akele F."/>
            <person name="Thomas K."/>
            <person name="Gtari M."/>
            <person name="Tisa L.S."/>
        </authorList>
    </citation>
    <scope>NUCLEOTIDE SEQUENCE [LARGE SCALE GENOMIC DNA]</scope>
    <source>
        <strain evidence="6">NRRL B-16386</strain>
    </source>
</reference>
<comment type="caution">
    <text evidence="5">The sequence shown here is derived from an EMBL/GenBank/DDBJ whole genome shotgun (WGS) entry which is preliminary data.</text>
</comment>
<dbReference type="Proteomes" id="UP000188929">
    <property type="component" value="Unassembled WGS sequence"/>
</dbReference>
<dbReference type="InterPro" id="IPR029063">
    <property type="entry name" value="SAM-dependent_MTases_sf"/>
</dbReference>
<proteinExistence type="predicted"/>
<evidence type="ECO:0000259" key="4">
    <source>
        <dbReference type="Pfam" id="PF08241"/>
    </source>
</evidence>
<dbReference type="EMBL" id="MOMC01000025">
    <property type="protein sequence ID" value="ONH30498.1"/>
    <property type="molecule type" value="Genomic_DNA"/>
</dbReference>
<name>A0A1V2IBA8_9ACTN</name>
<dbReference type="Gene3D" id="3.40.50.150">
    <property type="entry name" value="Vaccinia Virus protein VP39"/>
    <property type="match status" value="1"/>
</dbReference>
<dbReference type="AlphaFoldDB" id="A0A1V2IBA8"/>